<evidence type="ECO:0000256" key="2">
    <source>
        <dbReference type="ARBA" id="ARBA00004746"/>
    </source>
</evidence>
<feature type="binding site" evidence="9">
    <location>
        <position position="22"/>
    </location>
    <ligand>
        <name>substrate</name>
    </ligand>
</feature>
<comment type="caution">
    <text evidence="12">The sequence shown here is derived from an EMBL/GenBank/DDBJ whole genome shotgun (WGS) entry which is preliminary data.</text>
</comment>
<dbReference type="Gene3D" id="3.40.640.10">
    <property type="entry name" value="Type I PLP-dependent aspartate aminotransferase-like (Major domain)"/>
    <property type="match status" value="1"/>
</dbReference>
<comment type="similarity">
    <text evidence="3 9">Belongs to the class-II pyridoxal-phosphate-dependent aminotransferase family. BioF subfamily.</text>
</comment>
<evidence type="ECO:0000256" key="7">
    <source>
        <dbReference type="ARBA" id="ARBA00022898"/>
    </source>
</evidence>
<evidence type="ECO:0000256" key="3">
    <source>
        <dbReference type="ARBA" id="ARBA00010008"/>
    </source>
</evidence>
<protein>
    <recommendedName>
        <fullName evidence="9">8-amino-7-oxononanoate synthase</fullName>
        <shortName evidence="9">AONS</shortName>
        <ecNumber evidence="9">2.3.1.47</ecNumber>
    </recommendedName>
    <alternativeName>
        <fullName evidence="9">7-keto-8-amino-pelargonic acid synthase</fullName>
        <shortName evidence="9">7-KAP synthase</shortName>
        <shortName evidence="9">KAPA synthase</shortName>
    </alternativeName>
    <alternativeName>
        <fullName evidence="9">8-amino-7-ketopelargonate synthase</fullName>
    </alternativeName>
</protein>
<dbReference type="STRING" id="1229521.D791_01403"/>
<feature type="binding site" evidence="9">
    <location>
        <position position="180"/>
    </location>
    <ligand>
        <name>pyridoxal 5'-phosphate</name>
        <dbReference type="ChEBI" id="CHEBI:597326"/>
    </ligand>
</feature>
<dbReference type="InterPro" id="IPR004723">
    <property type="entry name" value="AONS_Archaea/Proteobacteria"/>
</dbReference>
<dbReference type="PANTHER" id="PTHR13693">
    <property type="entry name" value="CLASS II AMINOTRANSFERASE/8-AMINO-7-OXONONANOATE SYNTHASE"/>
    <property type="match status" value="1"/>
</dbReference>
<feature type="binding site" evidence="9">
    <location>
        <position position="208"/>
    </location>
    <ligand>
        <name>pyridoxal 5'-phosphate</name>
        <dbReference type="ChEBI" id="CHEBI:597326"/>
    </ligand>
</feature>
<dbReference type="NCBIfam" id="TIGR00858">
    <property type="entry name" value="bioF"/>
    <property type="match status" value="1"/>
</dbReference>
<dbReference type="PANTHER" id="PTHR13693:SF100">
    <property type="entry name" value="8-AMINO-7-OXONONANOATE SYNTHASE"/>
    <property type="match status" value="1"/>
</dbReference>
<dbReference type="AlphaFoldDB" id="W9VM87"/>
<feature type="domain" description="Aminotransferase class I/classII large" evidence="11">
    <location>
        <begin position="42"/>
        <end position="382"/>
    </location>
</feature>
<feature type="modified residue" description="N6-(pyridoxal phosphate)lysine" evidence="9 10">
    <location>
        <position position="240"/>
    </location>
</feature>
<dbReference type="EMBL" id="AONB01000005">
    <property type="protein sequence ID" value="EXJ11630.1"/>
    <property type="molecule type" value="Genomic_DNA"/>
</dbReference>
<evidence type="ECO:0000259" key="11">
    <source>
        <dbReference type="Pfam" id="PF00155"/>
    </source>
</evidence>
<keyword evidence="12" id="KW-0012">Acyltransferase</keyword>
<dbReference type="InterPro" id="IPR001917">
    <property type="entry name" value="Aminotrans_II_pyridoxalP_BS"/>
</dbReference>
<reference evidence="13" key="1">
    <citation type="submission" date="2012-11" db="EMBL/GenBank/DDBJ databases">
        <authorList>
            <person name="Singh A."/>
            <person name="Pinnaka A.K."/>
            <person name="Vaidya B."/>
        </authorList>
    </citation>
    <scope>NUCLEOTIDE SEQUENCE [LARGE SCALE GENOMIC DNA]</scope>
    <source>
        <strain evidence="13">AK23</strain>
    </source>
</reference>
<keyword evidence="6 9" id="KW-0093">Biotin biosynthesis</keyword>
<comment type="pathway">
    <text evidence="2 9">Cofactor biosynthesis; biotin biosynthesis.</text>
</comment>
<comment type="cofactor">
    <cofactor evidence="1 9 10">
        <name>pyridoxal 5'-phosphate</name>
        <dbReference type="ChEBI" id="CHEBI:597326"/>
    </cofactor>
</comment>
<evidence type="ECO:0000313" key="12">
    <source>
        <dbReference type="EMBL" id="EXJ11630.1"/>
    </source>
</evidence>
<dbReference type="CDD" id="cd06454">
    <property type="entry name" value="KBL_like"/>
    <property type="match status" value="1"/>
</dbReference>
<name>W9VM87_9GAMM</name>
<evidence type="ECO:0000256" key="10">
    <source>
        <dbReference type="PIRSR" id="PIRSR604723-51"/>
    </source>
</evidence>
<dbReference type="SUPFAM" id="SSF53383">
    <property type="entry name" value="PLP-dependent transferases"/>
    <property type="match status" value="1"/>
</dbReference>
<keyword evidence="13" id="KW-1185">Reference proteome</keyword>
<dbReference type="PROSITE" id="PS00599">
    <property type="entry name" value="AA_TRANSFER_CLASS_2"/>
    <property type="match status" value="1"/>
</dbReference>
<evidence type="ECO:0000256" key="6">
    <source>
        <dbReference type="ARBA" id="ARBA00022756"/>
    </source>
</evidence>
<evidence type="ECO:0000256" key="1">
    <source>
        <dbReference type="ARBA" id="ARBA00001933"/>
    </source>
</evidence>
<evidence type="ECO:0000256" key="8">
    <source>
        <dbReference type="ARBA" id="ARBA00047715"/>
    </source>
</evidence>
<comment type="function">
    <text evidence="9">Catalyzes the decarboxylative condensation of pimeloyl-[acyl-carrier protein] and L-alanine to produce 8-amino-7-oxononanoate (AON), [acyl-carrier protein], and carbon dioxide.</text>
</comment>
<dbReference type="Pfam" id="PF00155">
    <property type="entry name" value="Aminotran_1_2"/>
    <property type="match status" value="1"/>
</dbReference>
<feature type="binding site" evidence="9">
    <location>
        <position position="237"/>
    </location>
    <ligand>
        <name>pyridoxal 5'-phosphate</name>
        <dbReference type="ChEBI" id="CHEBI:597326"/>
    </ligand>
</feature>
<dbReference type="GO" id="GO:0009102">
    <property type="term" value="P:biotin biosynthetic process"/>
    <property type="evidence" value="ECO:0007669"/>
    <property type="project" value="UniProtKB-UniRule"/>
</dbReference>
<evidence type="ECO:0000256" key="4">
    <source>
        <dbReference type="ARBA" id="ARBA00011738"/>
    </source>
</evidence>
<dbReference type="InterPro" id="IPR015424">
    <property type="entry name" value="PyrdxlP-dep_Trfase"/>
</dbReference>
<evidence type="ECO:0000256" key="9">
    <source>
        <dbReference type="HAMAP-Rule" id="MF_01693"/>
    </source>
</evidence>
<dbReference type="InterPro" id="IPR015421">
    <property type="entry name" value="PyrdxlP-dep_Trfase_major"/>
</dbReference>
<comment type="subunit">
    <text evidence="4 9">Homodimer.</text>
</comment>
<dbReference type="Gene3D" id="3.90.1150.10">
    <property type="entry name" value="Aspartate Aminotransferase, domain 1"/>
    <property type="match status" value="1"/>
</dbReference>
<sequence length="397" mass="43134">MNSMDLILQAALDERALSHLYRRRLTHSGPQKPLLQVEGESLLAFCSNDYLGLAADLQVVSALTRAAYEYGCGGGASHLVCGHSQAHHQLEEELAAFTGRERALLFSNGYMANMGVITALTHASDAIFQDKLNHASLIDGGLLSRATFNRYPHLNYDVLEKRLIQSQANRKLVVSDGVFSMDGDTAEIDRLSRVCQSHNAWLMIDDAHGFGCLGENGGGVAEVYRASQAQLPILIGTLGKAFGTSGAFVVGSHALIETLIQFARPYIYTTSLSPAIAEATRVSLSLIQAEGWRRQKLQALIAYFKNGCQALNLPLMPSSTPIQPLQVGGSQQALKISHALREKGILVTAIRPPTVPDGQSRLRVTLTALHDFTHLDRLLDALSDLAPLFVEPVERQS</sequence>
<accession>W9VM87</accession>
<comment type="catalytic activity">
    <reaction evidence="8 9">
        <text>6-carboxyhexanoyl-[ACP] + L-alanine + H(+) = (8S)-8-amino-7-oxononanoate + holo-[ACP] + CO2</text>
        <dbReference type="Rhea" id="RHEA:42288"/>
        <dbReference type="Rhea" id="RHEA-COMP:9685"/>
        <dbReference type="Rhea" id="RHEA-COMP:9955"/>
        <dbReference type="ChEBI" id="CHEBI:15378"/>
        <dbReference type="ChEBI" id="CHEBI:16526"/>
        <dbReference type="ChEBI" id="CHEBI:57972"/>
        <dbReference type="ChEBI" id="CHEBI:64479"/>
        <dbReference type="ChEBI" id="CHEBI:78846"/>
        <dbReference type="ChEBI" id="CHEBI:149468"/>
        <dbReference type="EC" id="2.3.1.47"/>
    </reaction>
</comment>
<dbReference type="EC" id="2.3.1.47" evidence="9"/>
<keyword evidence="7 9" id="KW-0663">Pyridoxal phosphate</keyword>
<reference evidence="12 13" key="2">
    <citation type="journal article" date="2015" name="Syst. Appl. Microbiol.">
        <title>Nitrincola nitratireducens sp. nov. isolated from a haloalkaline crater lake.</title>
        <authorList>
            <person name="Singh A."/>
            <person name="Vaidya B."/>
            <person name="Tanuku N.R."/>
            <person name="Pinnaka A.K."/>
        </authorList>
    </citation>
    <scope>NUCLEOTIDE SEQUENCE [LARGE SCALE GENOMIC DNA]</scope>
    <source>
        <strain evidence="12 13">AK23</strain>
    </source>
</reference>
<dbReference type="InterPro" id="IPR015422">
    <property type="entry name" value="PyrdxlP-dep_Trfase_small"/>
</dbReference>
<dbReference type="InterPro" id="IPR050087">
    <property type="entry name" value="AON_synthase_class-II"/>
</dbReference>
<feature type="binding site" evidence="9">
    <location>
        <position position="354"/>
    </location>
    <ligand>
        <name>substrate</name>
    </ligand>
</feature>
<gene>
    <name evidence="12" type="primary">bioF_1</name>
    <name evidence="9" type="synonym">bioF</name>
    <name evidence="12" type="ORF">D791_01403</name>
</gene>
<dbReference type="GO" id="GO:0008710">
    <property type="term" value="F:8-amino-7-oxononanoate synthase activity"/>
    <property type="evidence" value="ECO:0007669"/>
    <property type="project" value="UniProtKB-UniRule"/>
</dbReference>
<feature type="binding site" evidence="9">
    <location>
        <begin position="109"/>
        <end position="110"/>
    </location>
    <ligand>
        <name>pyridoxal 5'-phosphate</name>
        <dbReference type="ChEBI" id="CHEBI:597326"/>
    </ligand>
</feature>
<dbReference type="GO" id="GO:0030170">
    <property type="term" value="F:pyridoxal phosphate binding"/>
    <property type="evidence" value="ECO:0007669"/>
    <property type="project" value="UniProtKB-UniRule"/>
</dbReference>
<feature type="binding site" evidence="9">
    <location>
        <position position="134"/>
    </location>
    <ligand>
        <name>substrate</name>
    </ligand>
</feature>
<dbReference type="PATRIC" id="fig|1229521.3.peg.1418"/>
<dbReference type="InterPro" id="IPR004839">
    <property type="entry name" value="Aminotransferase_I/II_large"/>
</dbReference>
<organism evidence="12 13">
    <name type="scientific">Nitrincola nitratireducens</name>
    <dbReference type="NCBI Taxonomy" id="1229521"/>
    <lineage>
        <taxon>Bacteria</taxon>
        <taxon>Pseudomonadati</taxon>
        <taxon>Pseudomonadota</taxon>
        <taxon>Gammaproteobacteria</taxon>
        <taxon>Oceanospirillales</taxon>
        <taxon>Oceanospirillaceae</taxon>
        <taxon>Nitrincola</taxon>
    </lineage>
</organism>
<evidence type="ECO:0000256" key="5">
    <source>
        <dbReference type="ARBA" id="ARBA00022679"/>
    </source>
</evidence>
<dbReference type="HAMAP" id="MF_01693">
    <property type="entry name" value="BioF_aminotrans_2"/>
    <property type="match status" value="1"/>
</dbReference>
<dbReference type="UniPathway" id="UPA00078"/>
<keyword evidence="5 9" id="KW-0808">Transferase</keyword>
<dbReference type="Proteomes" id="UP000019464">
    <property type="component" value="Unassembled WGS sequence"/>
</dbReference>
<dbReference type="InterPro" id="IPR022834">
    <property type="entry name" value="AONS_Proteobacteria"/>
</dbReference>
<proteinExistence type="inferred from homology"/>
<evidence type="ECO:0000313" key="13">
    <source>
        <dbReference type="Proteomes" id="UP000019464"/>
    </source>
</evidence>